<accession>A0A420I0V0</accession>
<organism evidence="1 2">
    <name type="scientific">Golovinomyces cichoracearum</name>
    <dbReference type="NCBI Taxonomy" id="62708"/>
    <lineage>
        <taxon>Eukaryota</taxon>
        <taxon>Fungi</taxon>
        <taxon>Dikarya</taxon>
        <taxon>Ascomycota</taxon>
        <taxon>Pezizomycotina</taxon>
        <taxon>Leotiomycetes</taxon>
        <taxon>Erysiphales</taxon>
        <taxon>Erysiphaceae</taxon>
        <taxon>Golovinomyces</taxon>
    </lineage>
</organism>
<name>A0A420I0V0_9PEZI</name>
<dbReference type="EMBL" id="MCBQ01014031">
    <property type="protein sequence ID" value="RKF63316.1"/>
    <property type="molecule type" value="Genomic_DNA"/>
</dbReference>
<evidence type="ECO:0000313" key="1">
    <source>
        <dbReference type="EMBL" id="RKF63316.1"/>
    </source>
</evidence>
<dbReference type="AlphaFoldDB" id="A0A420I0V0"/>
<dbReference type="Proteomes" id="UP000283383">
    <property type="component" value="Unassembled WGS sequence"/>
</dbReference>
<sequence length="87" mass="9411">MSVTTACSLPLGETVEIFPLKVFQYPLYMGEGSIHASTGFARLKNVVNIGHEPRIEDKEVKKNCIVNITQSVGSDGLVVSCPGWSSK</sequence>
<comment type="caution">
    <text evidence="1">The sequence shown here is derived from an EMBL/GenBank/DDBJ whole genome shotgun (WGS) entry which is preliminary data.</text>
</comment>
<proteinExistence type="predicted"/>
<protein>
    <submittedName>
        <fullName evidence="1">Uncharacterized protein</fullName>
    </submittedName>
</protein>
<gene>
    <name evidence="1" type="ORF">GcM3_140024</name>
</gene>
<evidence type="ECO:0000313" key="2">
    <source>
        <dbReference type="Proteomes" id="UP000283383"/>
    </source>
</evidence>
<reference evidence="1 2" key="1">
    <citation type="journal article" date="2018" name="BMC Genomics">
        <title>Comparative genome analyses reveal sequence features reflecting distinct modes of host-adaptation between dicot and monocot powdery mildew.</title>
        <authorList>
            <person name="Wu Y."/>
            <person name="Ma X."/>
            <person name="Pan Z."/>
            <person name="Kale S.D."/>
            <person name="Song Y."/>
            <person name="King H."/>
            <person name="Zhang Q."/>
            <person name="Presley C."/>
            <person name="Deng X."/>
            <person name="Wei C.I."/>
            <person name="Xiao S."/>
        </authorList>
    </citation>
    <scope>NUCLEOTIDE SEQUENCE [LARGE SCALE GENOMIC DNA]</scope>
    <source>
        <strain evidence="1">UMSG3</strain>
    </source>
</reference>
<keyword evidence="2" id="KW-1185">Reference proteome</keyword>